<dbReference type="PANTHER" id="PTHR30250:SF11">
    <property type="entry name" value="O-ANTIGEN TRANSPORTER-RELATED"/>
    <property type="match status" value="1"/>
</dbReference>
<gene>
    <name evidence="8" type="ORF">NCTC10994_00680</name>
</gene>
<evidence type="ECO:0000313" key="8">
    <source>
        <dbReference type="EMBL" id="SQI28927.1"/>
    </source>
</evidence>
<evidence type="ECO:0000256" key="1">
    <source>
        <dbReference type="ARBA" id="ARBA00004651"/>
    </source>
</evidence>
<dbReference type="InterPro" id="IPR050833">
    <property type="entry name" value="Poly_Biosynth_Transport"/>
</dbReference>
<dbReference type="RefSeq" id="WP_072698387.1">
    <property type="nucleotide sequence ID" value="NZ_JAFBBL010000001.1"/>
</dbReference>
<keyword evidence="4 7" id="KW-1133">Transmembrane helix</keyword>
<feature type="transmembrane region" description="Helical" evidence="7">
    <location>
        <begin position="106"/>
        <end position="129"/>
    </location>
</feature>
<feature type="transmembrane region" description="Helical" evidence="7">
    <location>
        <begin position="208"/>
        <end position="228"/>
    </location>
</feature>
<evidence type="ECO:0000256" key="5">
    <source>
        <dbReference type="ARBA" id="ARBA00023136"/>
    </source>
</evidence>
<feature type="transmembrane region" description="Helical" evidence="7">
    <location>
        <begin position="388"/>
        <end position="409"/>
    </location>
</feature>
<keyword evidence="3 7" id="KW-0812">Transmembrane</keyword>
<name>A0A2X4TN01_9NOCA</name>
<feature type="transmembrane region" description="Helical" evidence="7">
    <location>
        <begin position="421"/>
        <end position="443"/>
    </location>
</feature>
<feature type="transmembrane region" description="Helical" evidence="7">
    <location>
        <begin position="249"/>
        <end position="273"/>
    </location>
</feature>
<keyword evidence="2" id="KW-1003">Cell membrane</keyword>
<reference evidence="8 9" key="1">
    <citation type="submission" date="2018-06" db="EMBL/GenBank/DDBJ databases">
        <authorList>
            <consortium name="Pathogen Informatics"/>
            <person name="Doyle S."/>
        </authorList>
    </citation>
    <scope>NUCLEOTIDE SEQUENCE [LARGE SCALE GENOMIC DNA]</scope>
    <source>
        <strain evidence="8 9">NCTC10994</strain>
    </source>
</reference>
<sequence>MYERAVATRVTDDLPTAGPGVAQGGAGNRRGGPPFLRNAYALVLNTGISGALGLAYWILAAHHYDDSDVGRGSAAISALMLLTGLVSVNFAGTLNRFIPEAGKRTFTVVALVYLITSAVVAVLAVALLFALHTLGGPAYDILREPDTRVWFIAAAVAASVITVQDSVLTGLRAAVWVPVWNAAFAVAKLVLLVVMAESMPRSGVFFSWIIPMIIVMFPVNLLIFGKLLPQQVRRSTVETELTVSQVGRFFAADYLGSLLLYGIMFLVPILVAVKVEPHTYAYFFLVWSVATMMNLVAVNMAASMAVEGVCDPSSLADYCRSALTRALGLLMIGVVGIGLAAPYALGLLGTGYLDAVPLLQLLALASLPSAVVDIYLGTLRARTKRRRIIAVQSLRAVTVLGLVVALQHYHQFFLHFGDPRLTAVGAAVLLGQLIAMLAVLPELGQLLGWRRRYTPPIAAGGETVCP</sequence>
<feature type="transmembrane region" description="Helical" evidence="7">
    <location>
        <begin position="149"/>
        <end position="168"/>
    </location>
</feature>
<dbReference type="KEGG" id="rcr:NCTC10994_00680"/>
<evidence type="ECO:0000256" key="6">
    <source>
        <dbReference type="SAM" id="MobiDB-lite"/>
    </source>
</evidence>
<feature type="transmembrane region" description="Helical" evidence="7">
    <location>
        <begin position="175"/>
        <end position="196"/>
    </location>
</feature>
<evidence type="ECO:0008006" key="10">
    <source>
        <dbReference type="Google" id="ProtNLM"/>
    </source>
</evidence>
<evidence type="ECO:0000256" key="2">
    <source>
        <dbReference type="ARBA" id="ARBA00022475"/>
    </source>
</evidence>
<proteinExistence type="predicted"/>
<dbReference type="STRING" id="1219011.GCA_001895045_00400"/>
<keyword evidence="5 7" id="KW-0472">Membrane</keyword>
<protein>
    <recommendedName>
        <fullName evidence="10">Polysaccharide biosynthesis protein</fullName>
    </recommendedName>
</protein>
<dbReference type="PANTHER" id="PTHR30250">
    <property type="entry name" value="PST FAMILY PREDICTED COLANIC ACID TRANSPORTER"/>
    <property type="match status" value="1"/>
</dbReference>
<dbReference type="GO" id="GO:0005886">
    <property type="term" value="C:plasma membrane"/>
    <property type="evidence" value="ECO:0007669"/>
    <property type="project" value="UniProtKB-SubCell"/>
</dbReference>
<feature type="transmembrane region" description="Helical" evidence="7">
    <location>
        <begin position="72"/>
        <end position="94"/>
    </location>
</feature>
<dbReference type="EMBL" id="LS483468">
    <property type="protein sequence ID" value="SQI28927.1"/>
    <property type="molecule type" value="Genomic_DNA"/>
</dbReference>
<feature type="transmembrane region" description="Helical" evidence="7">
    <location>
        <begin position="357"/>
        <end position="376"/>
    </location>
</feature>
<comment type="subcellular location">
    <subcellularLocation>
        <location evidence="1">Cell membrane</location>
        <topology evidence="1">Multi-pass membrane protein</topology>
    </subcellularLocation>
</comment>
<evidence type="ECO:0000256" key="3">
    <source>
        <dbReference type="ARBA" id="ARBA00022692"/>
    </source>
</evidence>
<evidence type="ECO:0000256" key="7">
    <source>
        <dbReference type="SAM" id="Phobius"/>
    </source>
</evidence>
<dbReference type="AlphaFoldDB" id="A0A2X4TN01"/>
<organism evidence="8 9">
    <name type="scientific">Rhodococcus coprophilus</name>
    <dbReference type="NCBI Taxonomy" id="38310"/>
    <lineage>
        <taxon>Bacteria</taxon>
        <taxon>Bacillati</taxon>
        <taxon>Actinomycetota</taxon>
        <taxon>Actinomycetes</taxon>
        <taxon>Mycobacteriales</taxon>
        <taxon>Nocardiaceae</taxon>
        <taxon>Rhodococcus</taxon>
    </lineage>
</organism>
<feature type="transmembrane region" description="Helical" evidence="7">
    <location>
        <begin position="279"/>
        <end position="302"/>
    </location>
</feature>
<keyword evidence="9" id="KW-1185">Reference proteome</keyword>
<feature type="transmembrane region" description="Helical" evidence="7">
    <location>
        <begin position="323"/>
        <end position="345"/>
    </location>
</feature>
<evidence type="ECO:0000313" key="9">
    <source>
        <dbReference type="Proteomes" id="UP000249091"/>
    </source>
</evidence>
<feature type="region of interest" description="Disordered" evidence="6">
    <location>
        <begin position="1"/>
        <end position="29"/>
    </location>
</feature>
<evidence type="ECO:0000256" key="4">
    <source>
        <dbReference type="ARBA" id="ARBA00022989"/>
    </source>
</evidence>
<accession>A0A2X4TN01</accession>
<feature type="transmembrane region" description="Helical" evidence="7">
    <location>
        <begin position="39"/>
        <end position="60"/>
    </location>
</feature>
<dbReference type="Proteomes" id="UP000249091">
    <property type="component" value="Chromosome 1"/>
</dbReference>